<dbReference type="Gene3D" id="1.10.630.10">
    <property type="entry name" value="Cytochrome P450"/>
    <property type="match status" value="1"/>
</dbReference>
<evidence type="ECO:0000313" key="9">
    <source>
        <dbReference type="Proteomes" id="UP000218811"/>
    </source>
</evidence>
<dbReference type="GO" id="GO:0004497">
    <property type="term" value="F:monooxygenase activity"/>
    <property type="evidence" value="ECO:0007669"/>
    <property type="project" value="UniProtKB-KW"/>
</dbReference>
<organism evidence="8 9">
    <name type="scientific">Wolfiporia cocos (strain MD-104)</name>
    <name type="common">Brown rot fungus</name>
    <dbReference type="NCBI Taxonomy" id="742152"/>
    <lineage>
        <taxon>Eukaryota</taxon>
        <taxon>Fungi</taxon>
        <taxon>Dikarya</taxon>
        <taxon>Basidiomycota</taxon>
        <taxon>Agaricomycotina</taxon>
        <taxon>Agaricomycetes</taxon>
        <taxon>Polyporales</taxon>
        <taxon>Phaeolaceae</taxon>
        <taxon>Wolfiporia</taxon>
    </lineage>
</organism>
<dbReference type="GO" id="GO:0020037">
    <property type="term" value="F:heme binding"/>
    <property type="evidence" value="ECO:0007669"/>
    <property type="project" value="InterPro"/>
</dbReference>
<dbReference type="EMBL" id="KB468157">
    <property type="protein sequence ID" value="PCH44171.1"/>
    <property type="molecule type" value="Genomic_DNA"/>
</dbReference>
<comment type="cofactor">
    <cofactor evidence="1 6">
        <name>heme</name>
        <dbReference type="ChEBI" id="CHEBI:30413"/>
    </cofactor>
</comment>
<sequence length="498" mass="56204">MDISPQLLYFVAGFSFLFYFAQRRTNPLHSIPTVGFSAPLLTYLSAARWLVDAQGMLQEGYAQHKIFKISSWDRWMVFVSGPDMNEELSKMPDDVISVQEAAIDLVQSKYTIGENPVEPPIEVAAIRGPMTRNLSAIVPDVVEEVSLSIEKTFPQKQEWVEMTNMPEVLLQCIACVENRIFVGAPICREPEYIKIVTDFAIDVMKGKLVMDLIPMRLRPTLGPLLPWRRRAIRLMKKYLGPVVAERQKGLEEHGAQWDNKPDDFLMWIVEGAWNAKLESDLIYQTFLSANFAALHASSLSMTQALYQLACLPECIQPLREEIMNVVAEDGWTRNGFNKMWKLDSFIKETQRYYGIAVISLRRKTLKTATFSNGVVVPPGVLIAAAAASTHFDDDLYEDATIFKPFRFVEKRKADGEATKHQFVSSTPDYVFFGLGRHACPGRFFVSILMKALLAKIILDYDVKIGGDGSRPSNLSLATTVIPSSRAKVLFRRRQSLDG</sequence>
<keyword evidence="4 7" id="KW-0560">Oxidoreductase</keyword>
<dbReference type="OMA" id="IKMIMAN"/>
<dbReference type="AlphaFoldDB" id="A0A2H3JQH2"/>
<evidence type="ECO:0000256" key="3">
    <source>
        <dbReference type="ARBA" id="ARBA00022723"/>
    </source>
</evidence>
<dbReference type="PRINTS" id="PR00463">
    <property type="entry name" value="EP450I"/>
</dbReference>
<keyword evidence="5 6" id="KW-0408">Iron</keyword>
<feature type="binding site" description="axial binding residue" evidence="6">
    <location>
        <position position="439"/>
    </location>
    <ligand>
        <name>heme</name>
        <dbReference type="ChEBI" id="CHEBI:30413"/>
    </ligand>
    <ligandPart>
        <name>Fe</name>
        <dbReference type="ChEBI" id="CHEBI:18248"/>
    </ligandPart>
</feature>
<comment type="similarity">
    <text evidence="2 7">Belongs to the cytochrome P450 family.</text>
</comment>
<dbReference type="STRING" id="742152.A0A2H3JQH2"/>
<dbReference type="InterPro" id="IPR036396">
    <property type="entry name" value="Cyt_P450_sf"/>
</dbReference>
<dbReference type="PANTHER" id="PTHR46206">
    <property type="entry name" value="CYTOCHROME P450"/>
    <property type="match status" value="1"/>
</dbReference>
<evidence type="ECO:0000256" key="7">
    <source>
        <dbReference type="RuleBase" id="RU000461"/>
    </source>
</evidence>
<evidence type="ECO:0000256" key="5">
    <source>
        <dbReference type="ARBA" id="ARBA00023004"/>
    </source>
</evidence>
<name>A0A2H3JQH2_WOLCO</name>
<evidence type="ECO:0000313" key="8">
    <source>
        <dbReference type="EMBL" id="PCH44171.1"/>
    </source>
</evidence>
<gene>
    <name evidence="8" type="ORF">WOLCODRAFT_138804</name>
</gene>
<dbReference type="Pfam" id="PF00067">
    <property type="entry name" value="p450"/>
    <property type="match status" value="1"/>
</dbReference>
<dbReference type="Proteomes" id="UP000218811">
    <property type="component" value="Unassembled WGS sequence"/>
</dbReference>
<dbReference type="GO" id="GO:0005506">
    <property type="term" value="F:iron ion binding"/>
    <property type="evidence" value="ECO:0007669"/>
    <property type="project" value="InterPro"/>
</dbReference>
<reference evidence="8 9" key="1">
    <citation type="journal article" date="2012" name="Science">
        <title>The Paleozoic origin of enzymatic lignin decomposition reconstructed from 31 fungal genomes.</title>
        <authorList>
            <person name="Floudas D."/>
            <person name="Binder M."/>
            <person name="Riley R."/>
            <person name="Barry K."/>
            <person name="Blanchette R.A."/>
            <person name="Henrissat B."/>
            <person name="Martinez A.T."/>
            <person name="Otillar R."/>
            <person name="Spatafora J.W."/>
            <person name="Yadav J.S."/>
            <person name="Aerts A."/>
            <person name="Benoit I."/>
            <person name="Boyd A."/>
            <person name="Carlson A."/>
            <person name="Copeland A."/>
            <person name="Coutinho P.M."/>
            <person name="de Vries R.P."/>
            <person name="Ferreira P."/>
            <person name="Findley K."/>
            <person name="Foster B."/>
            <person name="Gaskell J."/>
            <person name="Glotzer D."/>
            <person name="Gorecki P."/>
            <person name="Heitman J."/>
            <person name="Hesse C."/>
            <person name="Hori C."/>
            <person name="Igarashi K."/>
            <person name="Jurgens J.A."/>
            <person name="Kallen N."/>
            <person name="Kersten P."/>
            <person name="Kohler A."/>
            <person name="Kuees U."/>
            <person name="Kumar T.K.A."/>
            <person name="Kuo A."/>
            <person name="LaButti K."/>
            <person name="Larrondo L.F."/>
            <person name="Lindquist E."/>
            <person name="Ling A."/>
            <person name="Lombard V."/>
            <person name="Lucas S."/>
            <person name="Lundell T."/>
            <person name="Martin R."/>
            <person name="McLaughlin D.J."/>
            <person name="Morgenstern I."/>
            <person name="Morin E."/>
            <person name="Murat C."/>
            <person name="Nagy L.G."/>
            <person name="Nolan M."/>
            <person name="Ohm R.A."/>
            <person name="Patyshakuliyeva A."/>
            <person name="Rokas A."/>
            <person name="Ruiz-Duenas F.J."/>
            <person name="Sabat G."/>
            <person name="Salamov A."/>
            <person name="Samejima M."/>
            <person name="Schmutz J."/>
            <person name="Slot J.C."/>
            <person name="St John F."/>
            <person name="Stenlid J."/>
            <person name="Sun H."/>
            <person name="Sun S."/>
            <person name="Syed K."/>
            <person name="Tsang A."/>
            <person name="Wiebenga A."/>
            <person name="Young D."/>
            <person name="Pisabarro A."/>
            <person name="Eastwood D.C."/>
            <person name="Martin F."/>
            <person name="Cullen D."/>
            <person name="Grigoriev I.V."/>
            <person name="Hibbett D.S."/>
        </authorList>
    </citation>
    <scope>NUCLEOTIDE SEQUENCE [LARGE SCALE GENOMIC DNA]</scope>
    <source>
        <strain evidence="8 9">MD-104</strain>
    </source>
</reference>
<keyword evidence="9" id="KW-1185">Reference proteome</keyword>
<keyword evidence="3 6" id="KW-0479">Metal-binding</keyword>
<protein>
    <submittedName>
        <fullName evidence="8">Cytochrome P450</fullName>
    </submittedName>
</protein>
<dbReference type="SUPFAM" id="SSF48264">
    <property type="entry name" value="Cytochrome P450"/>
    <property type="match status" value="1"/>
</dbReference>
<evidence type="ECO:0000256" key="1">
    <source>
        <dbReference type="ARBA" id="ARBA00001971"/>
    </source>
</evidence>
<dbReference type="OrthoDB" id="1844152at2759"/>
<keyword evidence="6 7" id="KW-0349">Heme</keyword>
<evidence type="ECO:0000256" key="2">
    <source>
        <dbReference type="ARBA" id="ARBA00010617"/>
    </source>
</evidence>
<dbReference type="InterPro" id="IPR001128">
    <property type="entry name" value="Cyt_P450"/>
</dbReference>
<accession>A0A2H3JQH2</accession>
<dbReference type="CDD" id="cd11041">
    <property type="entry name" value="CYP503A1-like"/>
    <property type="match status" value="1"/>
</dbReference>
<dbReference type="InterPro" id="IPR017972">
    <property type="entry name" value="Cyt_P450_CS"/>
</dbReference>
<dbReference type="GO" id="GO:0016705">
    <property type="term" value="F:oxidoreductase activity, acting on paired donors, with incorporation or reduction of molecular oxygen"/>
    <property type="evidence" value="ECO:0007669"/>
    <property type="project" value="InterPro"/>
</dbReference>
<dbReference type="PROSITE" id="PS00086">
    <property type="entry name" value="CYTOCHROME_P450"/>
    <property type="match status" value="1"/>
</dbReference>
<dbReference type="InterPro" id="IPR002401">
    <property type="entry name" value="Cyt_P450_E_grp-I"/>
</dbReference>
<proteinExistence type="inferred from homology"/>
<evidence type="ECO:0000256" key="4">
    <source>
        <dbReference type="ARBA" id="ARBA00023002"/>
    </source>
</evidence>
<keyword evidence="7" id="KW-0503">Monooxygenase</keyword>
<evidence type="ECO:0000256" key="6">
    <source>
        <dbReference type="PIRSR" id="PIRSR602401-1"/>
    </source>
</evidence>